<dbReference type="SFLD" id="SFLDG01146">
    <property type="entry name" value="C1.2.2"/>
    <property type="match status" value="1"/>
</dbReference>
<keyword evidence="5" id="KW-1185">Reference proteome</keyword>
<reference evidence="4 5" key="1">
    <citation type="journal article" date="2024" name="Pathogens">
        <title>Staphylococcus hsinchuensis sp. nov., Isolated from Soymilk.</title>
        <authorList>
            <person name="Wang Y.T."/>
            <person name="Lin Y.C."/>
            <person name="Hsieh Y.H."/>
            <person name="Lin Y.T."/>
            <person name="Hamada M."/>
            <person name="Chen C.C."/>
            <person name="Liou J.S."/>
            <person name="Lee A.Y."/>
            <person name="Zhang W.L."/>
            <person name="Chen Y.T."/>
            <person name="Huang C.H."/>
        </authorList>
    </citation>
    <scope>NUCLEOTIDE SEQUENCE [LARGE SCALE GENOMIC DNA]</scope>
    <source>
        <strain evidence="4 5">H164</strain>
    </source>
</reference>
<evidence type="ECO:0000256" key="2">
    <source>
        <dbReference type="ARBA" id="ARBA00009589"/>
    </source>
</evidence>
<dbReference type="SUPFAM" id="SSF56784">
    <property type="entry name" value="HAD-like"/>
    <property type="match status" value="1"/>
</dbReference>
<evidence type="ECO:0000313" key="4">
    <source>
        <dbReference type="EMBL" id="XAF71508.1"/>
    </source>
</evidence>
<dbReference type="Proteomes" id="UP001436297">
    <property type="component" value="Chromosome"/>
</dbReference>
<proteinExistence type="inferred from homology"/>
<comment type="function">
    <text evidence="1">Dephosphorylates the 5' and 2'(3')-phosphates of deoxyribonucleotides.</text>
</comment>
<dbReference type="SFLD" id="SFLDG01126">
    <property type="entry name" value="C1.2:_Nucleotidase_Like"/>
    <property type="match status" value="1"/>
</dbReference>
<dbReference type="EMBL" id="CP128355">
    <property type="protein sequence ID" value="XAF71508.1"/>
    <property type="molecule type" value="Genomic_DNA"/>
</dbReference>
<dbReference type="SFLD" id="SFLDS00003">
    <property type="entry name" value="Haloacid_Dehalogenase"/>
    <property type="match status" value="1"/>
</dbReference>
<evidence type="ECO:0000313" key="5">
    <source>
        <dbReference type="Proteomes" id="UP001436297"/>
    </source>
</evidence>
<dbReference type="Gene3D" id="3.40.50.1000">
    <property type="entry name" value="HAD superfamily/HAD-like"/>
    <property type="match status" value="1"/>
</dbReference>
<evidence type="ECO:0000256" key="1">
    <source>
        <dbReference type="ARBA" id="ARBA00003310"/>
    </source>
</evidence>
<gene>
    <name evidence="4" type="ORF">QQM35_05285</name>
</gene>
<evidence type="ECO:0000256" key="3">
    <source>
        <dbReference type="ARBA" id="ARBA00014876"/>
    </source>
</evidence>
<dbReference type="PANTHER" id="PTHR16504">
    <property type="entry name" value="5'(3')-DEOXYRIBONUCLEOTIDASE"/>
    <property type="match status" value="1"/>
</dbReference>
<comment type="similarity">
    <text evidence="2">Belongs to the 5'(3')-deoxyribonucleotidase family.</text>
</comment>
<dbReference type="InterPro" id="IPR010708">
    <property type="entry name" value="5'(3')-deoxyribonucleotidase"/>
</dbReference>
<accession>A0ABZ3EGF0</accession>
<dbReference type="InterPro" id="IPR023214">
    <property type="entry name" value="HAD_sf"/>
</dbReference>
<dbReference type="Pfam" id="PF06941">
    <property type="entry name" value="NT5C"/>
    <property type="match status" value="1"/>
</dbReference>
<dbReference type="InterPro" id="IPR036412">
    <property type="entry name" value="HAD-like_sf"/>
</dbReference>
<dbReference type="RefSeq" id="WP_251519087.1">
    <property type="nucleotide sequence ID" value="NZ_CP128355.1"/>
</dbReference>
<dbReference type="Gene3D" id="1.10.40.40">
    <property type="entry name" value="Deoxyribonucleotidase, domain 2"/>
    <property type="match status" value="1"/>
</dbReference>
<organism evidence="4 5">
    <name type="scientific">Staphylococcus hsinchuensis</name>
    <dbReference type="NCBI Taxonomy" id="3051183"/>
    <lineage>
        <taxon>Bacteria</taxon>
        <taxon>Bacillati</taxon>
        <taxon>Bacillota</taxon>
        <taxon>Bacilli</taxon>
        <taxon>Bacillales</taxon>
        <taxon>Staphylococcaceae</taxon>
        <taxon>Staphylococcus</taxon>
    </lineage>
</organism>
<dbReference type="PANTHER" id="PTHR16504:SF4">
    <property type="entry name" value="5'(3')-DEOXYRIBONUCLEOTIDASE"/>
    <property type="match status" value="1"/>
</dbReference>
<protein>
    <recommendedName>
        <fullName evidence="3">Putative 5'(3')-deoxyribonucleotidase</fullName>
    </recommendedName>
</protein>
<name>A0ABZ3EGF0_9STAP</name>
<sequence length="178" mass="20653">MTRQSIAIDMDEVLADTIGALIEGVNRRQQLNLQYDMFEGQRLRQAMPEHEGILNGLLREPGFFYKLSVMPDAQEVVEKLSQHYDIYIATAAMDVPTSFDDKYSWLRKHFPFLDPQQFVFCGRKNIVKADYLIDDNPKQLSIFTGTSIMFSAAHNANEDRFIRMNNWKEIEAYFLGSK</sequence>